<evidence type="ECO:0000256" key="2">
    <source>
        <dbReference type="ARBA" id="ARBA00022448"/>
    </source>
</evidence>
<keyword evidence="5 9" id="KW-0812">Transmembrane</keyword>
<feature type="transmembrane region" description="Helical" evidence="10">
    <location>
        <begin position="610"/>
        <end position="628"/>
    </location>
</feature>
<keyword evidence="4" id="KW-1003">Cell membrane</keyword>
<dbReference type="GO" id="GO:0005886">
    <property type="term" value="C:plasma membrane"/>
    <property type="evidence" value="ECO:0007669"/>
    <property type="project" value="UniProtKB-SubCell"/>
</dbReference>
<feature type="transmembrane region" description="Helical" evidence="10">
    <location>
        <begin position="28"/>
        <end position="47"/>
    </location>
</feature>
<evidence type="ECO:0000256" key="6">
    <source>
        <dbReference type="ARBA" id="ARBA00022989"/>
    </source>
</evidence>
<evidence type="ECO:0000256" key="10">
    <source>
        <dbReference type="SAM" id="Phobius"/>
    </source>
</evidence>
<comment type="subcellular location">
    <subcellularLocation>
        <location evidence="1">Cell membrane</location>
        <topology evidence="1">Multi-pass membrane protein</topology>
    </subcellularLocation>
    <subcellularLocation>
        <location evidence="9">Membrane</location>
        <topology evidence="9">Multi-pass membrane protein</topology>
    </subcellularLocation>
</comment>
<dbReference type="InterPro" id="IPR050616">
    <property type="entry name" value="CPA3_Na-H_Antiporter_A"/>
</dbReference>
<dbReference type="InterPro" id="IPR001516">
    <property type="entry name" value="Proton_antipo_N"/>
</dbReference>
<evidence type="ECO:0000256" key="9">
    <source>
        <dbReference type="RuleBase" id="RU000320"/>
    </source>
</evidence>
<gene>
    <name evidence="17" type="ORF">SAMN02745887_00094</name>
</gene>
<feature type="transmembrane region" description="Helical" evidence="10">
    <location>
        <begin position="699"/>
        <end position="717"/>
    </location>
</feature>
<feature type="domain" description="MrpA C-terminal/MbhD" evidence="15">
    <location>
        <begin position="620"/>
        <end position="684"/>
    </location>
</feature>
<dbReference type="InterPro" id="IPR001750">
    <property type="entry name" value="ND/Mrp_TM"/>
</dbReference>
<feature type="transmembrane region" description="Helical" evidence="10">
    <location>
        <begin position="162"/>
        <end position="185"/>
    </location>
</feature>
<evidence type="ECO:0000256" key="11">
    <source>
        <dbReference type="SAM" id="SignalP"/>
    </source>
</evidence>
<dbReference type="InterPro" id="IPR046806">
    <property type="entry name" value="MrpA_C/MbhE"/>
</dbReference>
<dbReference type="PANTHER" id="PTHR43373">
    <property type="entry name" value="NA(+)/H(+) ANTIPORTER SUBUNIT"/>
    <property type="match status" value="1"/>
</dbReference>
<dbReference type="PRINTS" id="PR01434">
    <property type="entry name" value="NADHDHGNASE5"/>
</dbReference>
<feature type="domain" description="Na+/H+ antiporter MnhB subunit-related protein" evidence="14">
    <location>
        <begin position="795"/>
        <end position="918"/>
    </location>
</feature>
<feature type="transmembrane region" description="Helical" evidence="10">
    <location>
        <begin position="270"/>
        <end position="291"/>
    </location>
</feature>
<feature type="transmembrane region" description="Helical" evidence="10">
    <location>
        <begin position="822"/>
        <end position="841"/>
    </location>
</feature>
<dbReference type="PANTHER" id="PTHR43373:SF1">
    <property type="entry name" value="NA(+)_H(+) ANTIPORTER SUBUNIT A"/>
    <property type="match status" value="1"/>
</dbReference>
<dbReference type="Proteomes" id="UP000186513">
    <property type="component" value="Unassembled WGS sequence"/>
</dbReference>
<dbReference type="GO" id="GO:0006811">
    <property type="term" value="P:monoatomic ion transport"/>
    <property type="evidence" value="ECO:0007669"/>
    <property type="project" value="UniProtKB-KW"/>
</dbReference>
<keyword evidence="3" id="KW-0050">Antiport</keyword>
<evidence type="ECO:0000256" key="5">
    <source>
        <dbReference type="ARBA" id="ARBA00022692"/>
    </source>
</evidence>
<feature type="transmembrane region" description="Helical" evidence="10">
    <location>
        <begin position="367"/>
        <end position="389"/>
    </location>
</feature>
<evidence type="ECO:0000259" key="13">
    <source>
        <dbReference type="Pfam" id="PF00662"/>
    </source>
</evidence>
<accession>A0A1K2H3S2</accession>
<feature type="transmembrane region" description="Helical" evidence="10">
    <location>
        <begin position="322"/>
        <end position="346"/>
    </location>
</feature>
<feature type="transmembrane region" description="Helical" evidence="10">
    <location>
        <begin position="862"/>
        <end position="882"/>
    </location>
</feature>
<dbReference type="InterPro" id="IPR025383">
    <property type="entry name" value="MrpA_C/MbhD"/>
</dbReference>
<feature type="transmembrane region" description="Helical" evidence="10">
    <location>
        <begin position="107"/>
        <end position="125"/>
    </location>
</feature>
<feature type="transmembrane region" description="Helical" evidence="10">
    <location>
        <begin position="793"/>
        <end position="816"/>
    </location>
</feature>
<organism evidence="17 18">
    <name type="scientific">Chitinimonas taiwanensis DSM 18899</name>
    <dbReference type="NCBI Taxonomy" id="1121279"/>
    <lineage>
        <taxon>Bacteria</taxon>
        <taxon>Pseudomonadati</taxon>
        <taxon>Pseudomonadota</taxon>
        <taxon>Betaproteobacteria</taxon>
        <taxon>Neisseriales</taxon>
        <taxon>Chitinibacteraceae</taxon>
        <taxon>Chitinimonas</taxon>
    </lineage>
</organism>
<dbReference type="Pfam" id="PF04039">
    <property type="entry name" value="MnhB"/>
    <property type="match status" value="1"/>
</dbReference>
<evidence type="ECO:0000259" key="15">
    <source>
        <dbReference type="Pfam" id="PF13244"/>
    </source>
</evidence>
<feature type="transmembrane region" description="Helical" evidence="10">
    <location>
        <begin position="452"/>
        <end position="471"/>
    </location>
</feature>
<keyword evidence="8 10" id="KW-0472">Membrane</keyword>
<feature type="transmembrane region" description="Helical" evidence="10">
    <location>
        <begin position="902"/>
        <end position="925"/>
    </location>
</feature>
<feature type="domain" description="MrpA C-terminal/MbhE" evidence="16">
    <location>
        <begin position="694"/>
        <end position="774"/>
    </location>
</feature>
<evidence type="ECO:0000259" key="14">
    <source>
        <dbReference type="Pfam" id="PF04039"/>
    </source>
</evidence>
<name>A0A1K2H3S2_9NEIS</name>
<dbReference type="GO" id="GO:0015297">
    <property type="term" value="F:antiporter activity"/>
    <property type="evidence" value="ECO:0007669"/>
    <property type="project" value="UniProtKB-KW"/>
</dbReference>
<feature type="domain" description="NADH:quinone oxidoreductase/Mrp antiporter transmembrane" evidence="12">
    <location>
        <begin position="126"/>
        <end position="400"/>
    </location>
</feature>
<feature type="transmembrane region" description="Helical" evidence="10">
    <location>
        <begin position="409"/>
        <end position="431"/>
    </location>
</feature>
<dbReference type="Pfam" id="PF00662">
    <property type="entry name" value="Proton_antipo_N"/>
    <property type="match status" value="1"/>
</dbReference>
<proteinExistence type="predicted"/>
<evidence type="ECO:0000259" key="16">
    <source>
        <dbReference type="Pfam" id="PF20501"/>
    </source>
</evidence>
<protein>
    <submittedName>
        <fullName evidence="17">Multisubunit potassium/proton antiporter, PhaA subunit (TC 2.A.63.1.1)/multisubunit potassium/proton antiporter, PhaB subunit (TC 2.A.63.1.1)</fullName>
    </submittedName>
</protein>
<keyword evidence="7" id="KW-0406">Ion transport</keyword>
<evidence type="ECO:0000256" key="1">
    <source>
        <dbReference type="ARBA" id="ARBA00004651"/>
    </source>
</evidence>
<evidence type="ECO:0000256" key="7">
    <source>
        <dbReference type="ARBA" id="ARBA00023065"/>
    </source>
</evidence>
<feature type="chain" id="PRO_5013109033" evidence="11">
    <location>
        <begin position="19"/>
        <end position="937"/>
    </location>
</feature>
<evidence type="ECO:0000256" key="4">
    <source>
        <dbReference type="ARBA" id="ARBA00022475"/>
    </source>
</evidence>
<feature type="transmembrane region" description="Helical" evidence="10">
    <location>
        <begin position="298"/>
        <end position="316"/>
    </location>
</feature>
<feature type="domain" description="NADH-Ubiquinone oxidoreductase (complex I) chain 5 N-terminal" evidence="13">
    <location>
        <begin position="65"/>
        <end position="110"/>
    </location>
</feature>
<feature type="transmembrane region" description="Helical" evidence="10">
    <location>
        <begin position="131"/>
        <end position="150"/>
    </location>
</feature>
<feature type="transmembrane region" description="Helical" evidence="10">
    <location>
        <begin position="205"/>
        <end position="230"/>
    </location>
</feature>
<feature type="signal peptide" evidence="11">
    <location>
        <begin position="1"/>
        <end position="18"/>
    </location>
</feature>
<dbReference type="OrthoDB" id="9811798at2"/>
<feature type="transmembrane region" description="Helical" evidence="10">
    <location>
        <begin position="577"/>
        <end position="595"/>
    </location>
</feature>
<evidence type="ECO:0000313" key="17">
    <source>
        <dbReference type="EMBL" id="SFZ70186.1"/>
    </source>
</evidence>
<dbReference type="RefSeq" id="WP_072426654.1">
    <property type="nucleotide sequence ID" value="NZ_FPKR01000001.1"/>
</dbReference>
<dbReference type="STRING" id="1121279.SAMN02745887_00094"/>
<keyword evidence="11" id="KW-0732">Signal</keyword>
<feature type="transmembrane region" description="Helical" evidence="10">
    <location>
        <begin position="661"/>
        <end position="679"/>
    </location>
</feature>
<dbReference type="InterPro" id="IPR007182">
    <property type="entry name" value="MnhB"/>
</dbReference>
<evidence type="ECO:0000259" key="12">
    <source>
        <dbReference type="Pfam" id="PF00361"/>
    </source>
</evidence>
<evidence type="ECO:0000313" key="18">
    <source>
        <dbReference type="Proteomes" id="UP000186513"/>
    </source>
</evidence>
<feature type="transmembrane region" description="Helical" evidence="10">
    <location>
        <begin position="78"/>
        <end position="100"/>
    </location>
</feature>
<evidence type="ECO:0000256" key="8">
    <source>
        <dbReference type="ARBA" id="ARBA00023136"/>
    </source>
</evidence>
<feature type="transmembrane region" description="Helical" evidence="10">
    <location>
        <begin position="635"/>
        <end position="655"/>
    </location>
</feature>
<keyword evidence="2" id="KW-0813">Transport</keyword>
<dbReference type="Pfam" id="PF13244">
    <property type="entry name" value="MbhD"/>
    <property type="match status" value="1"/>
</dbReference>
<keyword evidence="6 10" id="KW-1133">Transmembrane helix</keyword>
<feature type="transmembrane region" description="Helical" evidence="10">
    <location>
        <begin position="754"/>
        <end position="772"/>
    </location>
</feature>
<dbReference type="AlphaFoldDB" id="A0A1K2H3S2"/>
<feature type="transmembrane region" description="Helical" evidence="10">
    <location>
        <begin position="508"/>
        <end position="527"/>
    </location>
</feature>
<dbReference type="EMBL" id="FPKR01000001">
    <property type="protein sequence ID" value="SFZ70186.1"/>
    <property type="molecule type" value="Genomic_DNA"/>
</dbReference>
<evidence type="ECO:0000256" key="3">
    <source>
        <dbReference type="ARBA" id="ARBA00022449"/>
    </source>
</evidence>
<sequence>MQLAWLALLPFLAALVQAALPNSARRSAAWLAGGTALAVLGLLLSQAPAVFSGAVLRWSTPWVPALGLDLGFRLDGLAWLFALLISAIGVLVLLYASYYLSPREPAARFFLFLLLFMGAMLGVVLADNLLLLVVFWELTSLSSFLLIAFWQKEPAARAGARMALLITGCGGLALLAGVLLLGHIVGSYSLDVVLASGAQIRAHPLYLPTLLLILLGCFSKSAQFPFHFWLPNAMTAPTPVSAYLHSATMVKAGVFLLARLYPALGDSSAWFWIVSSTGLATLLIGAYVALFKHDLKGLLAYSTISHLGLITLLLGLDQPLAVVAALFHILNHACFKAGLFMAAGIVDHETGTRDMRNLNQLGRYLPVTATLTMLACAAMAGVPLFNGFLSKEMFLAQTLQPGLPAPLRWGLPLAATLAAALSVAYSVRFVHDVFFNNPRSRPSPQLPHEPPWGMRAPVALLVLICVLVGLMPQMVGPLLASAAQASLFGGQPGQLPAYELAIWHGLNLPLGMSVLALLGGGLLYLFWHQRVDLHTLEQSPLLGRLNGQRGFERQLARLRSLAALLTRGLQNGSLQRYLLCFVLMALLAGAAPYLAQCSLTFSWRPGSPPGYVFSALWLIGLLCTLATLHAFRQRLLTLVLLGAVGLLLSLAFAYFSAPDLAMTQLSVEVVTTLLMMLSLHWLPKESRPERQRWRTGRDALIAILAGLGSAALVYAVLTQPFDSIARFYLENAPALGGGNNAVNVIIVDFRAYDTLGEIAVLGIAALIILALLRERGLPPLAAQLGGADNDRHPLMLSVAARLLLPLALLAALHFYLRGHNQPGGGFVAGLVLAIALLLQYVAQGRQWMAARSDGDLRPWIGWGLLLAGLTGVGSWLFAAPFLTSSYDYPRWPLFGHVPLTSAMAFDLGVLLTVTGATVVMLNAIVRLSASKESARWK</sequence>
<dbReference type="NCBIfam" id="NF009288">
    <property type="entry name" value="PRK12648.1"/>
    <property type="match status" value="1"/>
</dbReference>
<keyword evidence="18" id="KW-1185">Reference proteome</keyword>
<reference evidence="17 18" key="1">
    <citation type="submission" date="2016-11" db="EMBL/GenBank/DDBJ databases">
        <authorList>
            <person name="Jaros S."/>
            <person name="Januszkiewicz K."/>
            <person name="Wedrychowicz H."/>
        </authorList>
    </citation>
    <scope>NUCLEOTIDE SEQUENCE [LARGE SCALE GENOMIC DNA]</scope>
    <source>
        <strain evidence="17 18">DSM 18899</strain>
    </source>
</reference>
<dbReference type="Pfam" id="PF20501">
    <property type="entry name" value="MbhE"/>
    <property type="match status" value="1"/>
</dbReference>
<dbReference type="Pfam" id="PF00361">
    <property type="entry name" value="Proton_antipo_M"/>
    <property type="match status" value="1"/>
</dbReference>